<feature type="transmembrane region" description="Helical" evidence="2">
    <location>
        <begin position="237"/>
        <end position="255"/>
    </location>
</feature>
<feature type="transmembrane region" description="Helical" evidence="2">
    <location>
        <begin position="173"/>
        <end position="190"/>
    </location>
</feature>
<dbReference type="EMBL" id="JAAAML010000001">
    <property type="protein sequence ID" value="MCO6407562.1"/>
    <property type="molecule type" value="Genomic_DNA"/>
</dbReference>
<feature type="transmembrane region" description="Helical" evidence="2">
    <location>
        <begin position="888"/>
        <end position="905"/>
    </location>
</feature>
<feature type="transmembrane region" description="Helical" evidence="2">
    <location>
        <begin position="768"/>
        <end position="788"/>
    </location>
</feature>
<feature type="transmembrane region" description="Helical" evidence="2">
    <location>
        <begin position="210"/>
        <end position="230"/>
    </location>
</feature>
<feature type="transmembrane region" description="Helical" evidence="2">
    <location>
        <begin position="519"/>
        <end position="536"/>
    </location>
</feature>
<feature type="transmembrane region" description="Helical" evidence="2">
    <location>
        <begin position="697"/>
        <end position="718"/>
    </location>
</feature>
<feature type="transmembrane region" description="Helical" evidence="2">
    <location>
        <begin position="631"/>
        <end position="653"/>
    </location>
</feature>
<feature type="transmembrane region" description="Helical" evidence="2">
    <location>
        <begin position="833"/>
        <end position="854"/>
    </location>
</feature>
<feature type="compositionally biased region" description="Low complexity" evidence="1">
    <location>
        <begin position="84"/>
        <end position="99"/>
    </location>
</feature>
<feature type="transmembrane region" description="Helical" evidence="2">
    <location>
        <begin position="600"/>
        <end position="619"/>
    </location>
</feature>
<keyword evidence="2" id="KW-0812">Transmembrane</keyword>
<feature type="transmembrane region" description="Helical" evidence="2">
    <location>
        <begin position="665"/>
        <end position="685"/>
    </location>
</feature>
<keyword evidence="2" id="KW-1133">Transmembrane helix</keyword>
<feature type="transmembrane region" description="Helical" evidence="2">
    <location>
        <begin position="493"/>
        <end position="513"/>
    </location>
</feature>
<sequence>MFSLLGFMLLIALALWVRSVSLEQRRMAEQLALLRRELDRLPVGVAAESGAGTGDEPAEPRRDAPESTGAGPEPEGSEPKAAEAADAARLSADAAAGRAETGGAGPERRDEDDTGLPEAAVLAASSPGKGMDLESLIGGRWSALLGGLAVALGVLFLARYSIEAGLLGPRARMTMGTLLSLALFGAGEFMRRRDRQEAMPTLMSADIPGILTGAGAIGAFGTIYAAYVLYGFVGPAVAFVGLTVLGIASLLLSAVHGPKLAALGLVGAYVSPLLVSSQDPNPVAFGAHILVVTAAVMGVARIRGWRWLAIGGIAGSTGLALLLLTISTLTAWFTLGLLLVALFAVHVTSLVAGIEDRPDPLADRAAARLAVGALLCIVMVAAFAVLAWDTQVPLLLLVSGLAAVMVGAGGIWPSLSLIAPLSAVLAVVAMLSLRIDFPVIPGITSGLDVRDGLMAPDLGGFVRNSLLLSVPSFLLAVFFGLRAAATAPVAAGRLAIAVSAIAALTMAAIYLSVAPFETHVPTGLAALALSAMMVGLTEKFGRARPDDWSAAAPAWLAVGAVALAGLAVAILLTRQWMPLGFAVTAAGACLIHGRRPVPALGWLAVVLSLLASSGLHFNAPFSADVIGSTPFVNWLVVIIALPAALLIWGGLALRGSGGRRPGELVIAFGLALAGLFVALELRHFIAGGDITGAPFGLIDMATQSIAALCFSVGLQWAARRSDASVFPLASLVVGALGIAAMVIGLIVVFNPFLSQAAVGEGRVFNLLLPGYLIPGLLAALTAYLASAARPRWYRIGYGATGAILLFIYVSLMVRHGFQGERVGFLRSTSDAEIWAYSVAWLIMGGCTLALGLVLRSLPLRAASAAVISLTVAKVFLIDMSALTGALRAFSFIGLGVSLMVIGRFYQRVLLRTGNRSADKA</sequence>
<name>A0ABT1CMY8_9HYPH</name>
<feature type="transmembrane region" description="Helical" evidence="2">
    <location>
        <begin position="307"/>
        <end position="326"/>
    </location>
</feature>
<feature type="transmembrane region" description="Helical" evidence="2">
    <location>
        <begin position="332"/>
        <end position="354"/>
    </location>
</feature>
<evidence type="ECO:0000313" key="4">
    <source>
        <dbReference type="Proteomes" id="UP001320715"/>
    </source>
</evidence>
<gene>
    <name evidence="3" type="ORF">GTW23_05190</name>
</gene>
<dbReference type="Proteomes" id="UP001320715">
    <property type="component" value="Unassembled WGS sequence"/>
</dbReference>
<dbReference type="InterPro" id="IPR019286">
    <property type="entry name" value="DUF2339_TM"/>
</dbReference>
<dbReference type="RefSeq" id="WP_252914881.1">
    <property type="nucleotide sequence ID" value="NZ_JAAAML010000001.1"/>
</dbReference>
<feature type="transmembrane region" description="Helical" evidence="2">
    <location>
        <begin position="861"/>
        <end position="882"/>
    </location>
</feature>
<accession>A0ABT1CMY8</accession>
<protein>
    <submittedName>
        <fullName evidence="3">DUF2339 domain-containing protein</fullName>
    </submittedName>
</protein>
<feature type="region of interest" description="Disordered" evidence="1">
    <location>
        <begin position="47"/>
        <end position="114"/>
    </location>
</feature>
<keyword evidence="4" id="KW-1185">Reference proteome</keyword>
<dbReference type="InterPro" id="IPR014600">
    <property type="entry name" value="UCP035905_mem"/>
</dbReference>
<dbReference type="PIRSF" id="PIRSF035905">
    <property type="entry name" value="UCP035905_mp"/>
    <property type="match status" value="1"/>
</dbReference>
<dbReference type="Pfam" id="PF10101">
    <property type="entry name" value="DUF2339"/>
    <property type="match status" value="1"/>
</dbReference>
<proteinExistence type="predicted"/>
<feature type="transmembrane region" description="Helical" evidence="2">
    <location>
        <begin position="283"/>
        <end position="300"/>
    </location>
</feature>
<evidence type="ECO:0000313" key="3">
    <source>
        <dbReference type="EMBL" id="MCO6407562.1"/>
    </source>
</evidence>
<feature type="transmembrane region" description="Helical" evidence="2">
    <location>
        <begin position="460"/>
        <end position="481"/>
    </location>
</feature>
<feature type="transmembrane region" description="Helical" evidence="2">
    <location>
        <begin position="141"/>
        <end position="161"/>
    </location>
</feature>
<feature type="transmembrane region" description="Helical" evidence="2">
    <location>
        <begin position="548"/>
        <end position="570"/>
    </location>
</feature>
<dbReference type="PANTHER" id="PTHR38434">
    <property type="entry name" value="BLL2549 PROTEIN"/>
    <property type="match status" value="1"/>
</dbReference>
<dbReference type="PANTHER" id="PTHR38434:SF1">
    <property type="entry name" value="BLL2549 PROTEIN"/>
    <property type="match status" value="1"/>
</dbReference>
<evidence type="ECO:0000256" key="2">
    <source>
        <dbReference type="SAM" id="Phobius"/>
    </source>
</evidence>
<feature type="transmembrane region" description="Helical" evidence="2">
    <location>
        <begin position="366"/>
        <end position="388"/>
    </location>
</feature>
<organism evidence="3 4">
    <name type="scientific">Hoeflea alexandrii</name>
    <dbReference type="NCBI Taxonomy" id="288436"/>
    <lineage>
        <taxon>Bacteria</taxon>
        <taxon>Pseudomonadati</taxon>
        <taxon>Pseudomonadota</taxon>
        <taxon>Alphaproteobacteria</taxon>
        <taxon>Hyphomicrobiales</taxon>
        <taxon>Rhizobiaceae</taxon>
        <taxon>Hoeflea</taxon>
    </lineage>
</organism>
<evidence type="ECO:0000256" key="1">
    <source>
        <dbReference type="SAM" id="MobiDB-lite"/>
    </source>
</evidence>
<feature type="transmembrane region" description="Helical" evidence="2">
    <location>
        <begin position="576"/>
        <end position="593"/>
    </location>
</feature>
<feature type="transmembrane region" description="Helical" evidence="2">
    <location>
        <begin position="419"/>
        <end position="440"/>
    </location>
</feature>
<feature type="transmembrane region" description="Helical" evidence="2">
    <location>
        <begin position="795"/>
        <end position="813"/>
    </location>
</feature>
<reference evidence="3 4" key="1">
    <citation type="submission" date="2020-01" db="EMBL/GenBank/DDBJ databases">
        <title>Genomes of bacteria type strains.</title>
        <authorList>
            <person name="Chen J."/>
            <person name="Zhu S."/>
            <person name="Yang J."/>
        </authorList>
    </citation>
    <scope>NUCLEOTIDE SEQUENCE [LARGE SCALE GENOMIC DNA]</scope>
    <source>
        <strain evidence="3 4">DSM 16655</strain>
    </source>
</reference>
<feature type="transmembrane region" description="Helical" evidence="2">
    <location>
        <begin position="725"/>
        <end position="748"/>
    </location>
</feature>
<keyword evidence="2" id="KW-0472">Membrane</keyword>
<feature type="transmembrane region" description="Helical" evidence="2">
    <location>
        <begin position="394"/>
        <end position="412"/>
    </location>
</feature>
<comment type="caution">
    <text evidence="3">The sequence shown here is derived from an EMBL/GenBank/DDBJ whole genome shotgun (WGS) entry which is preliminary data.</text>
</comment>